<evidence type="ECO:0000256" key="5">
    <source>
        <dbReference type="SAM" id="Phobius"/>
    </source>
</evidence>
<keyword evidence="10" id="KW-1185">Reference proteome</keyword>
<organism evidence="9 10">
    <name type="scientific">Propylenella binzhouense</name>
    <dbReference type="NCBI Taxonomy" id="2555902"/>
    <lineage>
        <taxon>Bacteria</taxon>
        <taxon>Pseudomonadati</taxon>
        <taxon>Pseudomonadota</taxon>
        <taxon>Alphaproteobacteria</taxon>
        <taxon>Hyphomicrobiales</taxon>
        <taxon>Propylenellaceae</taxon>
        <taxon>Propylenella</taxon>
    </lineage>
</organism>
<evidence type="ECO:0000256" key="1">
    <source>
        <dbReference type="ARBA" id="ARBA00004196"/>
    </source>
</evidence>
<feature type="domain" description="Multidrug resistance protein MdtA-like alpha-helical hairpin" evidence="6">
    <location>
        <begin position="137"/>
        <end position="204"/>
    </location>
</feature>
<protein>
    <submittedName>
        <fullName evidence="9">Efflux RND transporter periplasmic adaptor subunit</fullName>
    </submittedName>
</protein>
<feature type="coiled-coil region" evidence="4">
    <location>
        <begin position="175"/>
        <end position="209"/>
    </location>
</feature>
<reference evidence="9" key="1">
    <citation type="submission" date="2019-03" db="EMBL/GenBank/DDBJ databases">
        <title>Afifella sp. nov., isolated from activated sludge.</title>
        <authorList>
            <person name="Li Q."/>
            <person name="Liu Y."/>
        </authorList>
    </citation>
    <scope>NUCLEOTIDE SEQUENCE</scope>
    <source>
        <strain evidence="9">L72</strain>
    </source>
</reference>
<dbReference type="OrthoDB" id="9791520at2"/>
<evidence type="ECO:0000259" key="7">
    <source>
        <dbReference type="Pfam" id="PF25917"/>
    </source>
</evidence>
<name>A0A964WUX1_9HYPH</name>
<dbReference type="InterPro" id="IPR058624">
    <property type="entry name" value="MdtA-like_HH"/>
</dbReference>
<dbReference type="FunFam" id="2.40.30.170:FF:000010">
    <property type="entry name" value="Efflux RND transporter periplasmic adaptor subunit"/>
    <property type="match status" value="1"/>
</dbReference>
<dbReference type="Pfam" id="PF25917">
    <property type="entry name" value="BSH_RND"/>
    <property type="match status" value="1"/>
</dbReference>
<evidence type="ECO:0000256" key="4">
    <source>
        <dbReference type="SAM" id="Coils"/>
    </source>
</evidence>
<dbReference type="Proteomes" id="UP000773614">
    <property type="component" value="Unassembled WGS sequence"/>
</dbReference>
<dbReference type="GO" id="GO:0030313">
    <property type="term" value="C:cell envelope"/>
    <property type="evidence" value="ECO:0007669"/>
    <property type="project" value="UniProtKB-SubCell"/>
</dbReference>
<keyword evidence="5" id="KW-1133">Transmembrane helix</keyword>
<proteinExistence type="inferred from homology"/>
<feature type="domain" description="Multidrug resistance protein MdtA-like barrel-sandwich hybrid" evidence="7">
    <location>
        <begin position="89"/>
        <end position="243"/>
    </location>
</feature>
<keyword evidence="5" id="KW-0812">Transmembrane</keyword>
<comment type="similarity">
    <text evidence="2">Belongs to the membrane fusion protein (MFP) (TC 8.A.1) family.</text>
</comment>
<evidence type="ECO:0000259" key="8">
    <source>
        <dbReference type="Pfam" id="PF25954"/>
    </source>
</evidence>
<dbReference type="EMBL" id="SPKJ01000075">
    <property type="protein sequence ID" value="MYZ49458.1"/>
    <property type="molecule type" value="Genomic_DNA"/>
</dbReference>
<evidence type="ECO:0000256" key="2">
    <source>
        <dbReference type="ARBA" id="ARBA00009477"/>
    </source>
</evidence>
<evidence type="ECO:0000256" key="3">
    <source>
        <dbReference type="ARBA" id="ARBA00023054"/>
    </source>
</evidence>
<keyword evidence="3 4" id="KW-0175">Coiled coil</keyword>
<accession>A0A964WUX1</accession>
<dbReference type="Gene3D" id="2.40.30.170">
    <property type="match status" value="1"/>
</dbReference>
<feature type="domain" description="CusB-like beta-barrel" evidence="8">
    <location>
        <begin position="255"/>
        <end position="328"/>
    </location>
</feature>
<dbReference type="SUPFAM" id="SSF111369">
    <property type="entry name" value="HlyD-like secretion proteins"/>
    <property type="match status" value="1"/>
</dbReference>
<dbReference type="Pfam" id="PF25954">
    <property type="entry name" value="Beta-barrel_RND_2"/>
    <property type="match status" value="1"/>
</dbReference>
<dbReference type="Pfam" id="PF25876">
    <property type="entry name" value="HH_MFP_RND"/>
    <property type="match status" value="1"/>
</dbReference>
<dbReference type="AlphaFoldDB" id="A0A964WUX1"/>
<dbReference type="Gene3D" id="2.40.50.100">
    <property type="match status" value="1"/>
</dbReference>
<evidence type="ECO:0000313" key="9">
    <source>
        <dbReference type="EMBL" id="MYZ49458.1"/>
    </source>
</evidence>
<dbReference type="PANTHER" id="PTHR32347">
    <property type="entry name" value="EFFLUX SYSTEM COMPONENT YKNX-RELATED"/>
    <property type="match status" value="1"/>
</dbReference>
<dbReference type="InterPro" id="IPR058625">
    <property type="entry name" value="MdtA-like_BSH"/>
</dbReference>
<dbReference type="InterPro" id="IPR006143">
    <property type="entry name" value="RND_pump_MFP"/>
</dbReference>
<comment type="subcellular location">
    <subcellularLocation>
        <location evidence="1">Cell envelope</location>
    </subcellularLocation>
</comment>
<dbReference type="InterPro" id="IPR050465">
    <property type="entry name" value="UPF0194_transport"/>
</dbReference>
<dbReference type="Gene3D" id="1.10.287.470">
    <property type="entry name" value="Helix hairpin bin"/>
    <property type="match status" value="1"/>
</dbReference>
<dbReference type="RefSeq" id="WP_161141798.1">
    <property type="nucleotide sequence ID" value="NZ_SPKJ01000075.1"/>
</dbReference>
<keyword evidence="5" id="KW-0472">Membrane</keyword>
<feature type="transmembrane region" description="Helical" evidence="5">
    <location>
        <begin position="36"/>
        <end position="56"/>
    </location>
</feature>
<evidence type="ECO:0000259" key="6">
    <source>
        <dbReference type="Pfam" id="PF25876"/>
    </source>
</evidence>
<evidence type="ECO:0000313" key="10">
    <source>
        <dbReference type="Proteomes" id="UP000773614"/>
    </source>
</evidence>
<dbReference type="GO" id="GO:0016020">
    <property type="term" value="C:membrane"/>
    <property type="evidence" value="ECO:0007669"/>
    <property type="project" value="InterPro"/>
</dbReference>
<sequence length="430" mass="45313">MLKVPEGEPRPGTRDVRAALGLDETGRSAGHRLRRFVPWAVAILAIAGGAGAYLFWGGGGERVVYTTEPVHRGALTVKVSATGSVQPTNQVDVSSELSGTVRSVNVDYNSPVRAGDVLAELDTDKLAATVENNRAKLKVAEASVAEAAATVAEKQAMLARAKSLSDRQVTSRQEYESAKAAADRAEAALESARAQIDVARAELTISEANLAKAKIVSPIGGVVLTRSVDPGATVAASLQAPVLFTIAEDLKEMELQVDVDEADVGQLAVGQKATFTVDAYPERTFPADIRTIRYAPETVQGVVTYKAVLNVDNADLLLRPGMTATADIVVEEVPDALLVPNAALRYAPPQTADQGSSRTFLQRLMPMPSFRAPARPDSTTGSERTVWVLRDGAPAAVPVSVGATDGRETEITKGALEPAERVIVDSANQG</sequence>
<gene>
    <name evidence="9" type="ORF">E4O86_17245</name>
</gene>
<dbReference type="GO" id="GO:0022857">
    <property type="term" value="F:transmembrane transporter activity"/>
    <property type="evidence" value="ECO:0007669"/>
    <property type="project" value="InterPro"/>
</dbReference>
<dbReference type="InterPro" id="IPR058792">
    <property type="entry name" value="Beta-barrel_RND_2"/>
</dbReference>
<comment type="caution">
    <text evidence="9">The sequence shown here is derived from an EMBL/GenBank/DDBJ whole genome shotgun (WGS) entry which is preliminary data.</text>
</comment>
<dbReference type="PANTHER" id="PTHR32347:SF14">
    <property type="entry name" value="EFFLUX SYSTEM COMPONENT YKNX-RELATED"/>
    <property type="match status" value="1"/>
</dbReference>
<dbReference type="NCBIfam" id="TIGR01730">
    <property type="entry name" value="RND_mfp"/>
    <property type="match status" value="1"/>
</dbReference>